<dbReference type="SUPFAM" id="SSF75169">
    <property type="entry name" value="DsrEFH-like"/>
    <property type="match status" value="1"/>
</dbReference>
<organism evidence="2 3">
    <name type="scientific">Pseudoalteromonas amylolytica</name>
    <dbReference type="NCBI Taxonomy" id="1859457"/>
    <lineage>
        <taxon>Bacteria</taxon>
        <taxon>Pseudomonadati</taxon>
        <taxon>Pseudomonadota</taxon>
        <taxon>Gammaproteobacteria</taxon>
        <taxon>Alteromonadales</taxon>
        <taxon>Pseudoalteromonadaceae</taxon>
        <taxon>Pseudoalteromonas</taxon>
    </lineage>
</organism>
<dbReference type="PANTHER" id="PTHR38780:SF1">
    <property type="entry name" value="PROTEIN TUSC"/>
    <property type="match status" value="1"/>
</dbReference>
<evidence type="ECO:0000313" key="3">
    <source>
        <dbReference type="Proteomes" id="UP000179786"/>
    </source>
</evidence>
<comment type="similarity">
    <text evidence="1">Belongs to the DsrF/TusC family.</text>
</comment>
<dbReference type="OrthoDB" id="9789418at2"/>
<dbReference type="GO" id="GO:0016740">
    <property type="term" value="F:transferase activity"/>
    <property type="evidence" value="ECO:0007669"/>
    <property type="project" value="UniProtKB-KW"/>
</dbReference>
<accession>A0A1S1MRM9</accession>
<dbReference type="Proteomes" id="UP000179786">
    <property type="component" value="Unassembled WGS sequence"/>
</dbReference>
<evidence type="ECO:0000256" key="1">
    <source>
        <dbReference type="ARBA" id="ARBA00005996"/>
    </source>
</evidence>
<keyword evidence="3" id="KW-1185">Reference proteome</keyword>
<sequence length="118" mass="13373">MKNVLIISHKSPFDGLYIRDALDTTLIYAAIDQNVSWLLLDSALLAIKSTQSAAHLGLKDFFKTIKTLEIYDVEQVYVCELAMQKYQLDQQQLSIPVTVLSKSQQQALLQQQDMVVNL</sequence>
<keyword evidence="2" id="KW-0808">Transferase</keyword>
<evidence type="ECO:0000313" key="2">
    <source>
        <dbReference type="EMBL" id="OHU91375.1"/>
    </source>
</evidence>
<dbReference type="RefSeq" id="WP_070985244.1">
    <property type="nucleotide sequence ID" value="NZ_MKJU01000025.1"/>
</dbReference>
<dbReference type="EMBL" id="MKJU01000025">
    <property type="protein sequence ID" value="OHU91375.1"/>
    <property type="molecule type" value="Genomic_DNA"/>
</dbReference>
<comment type="caution">
    <text evidence="2">The sequence shown here is derived from an EMBL/GenBank/DDBJ whole genome shotgun (WGS) entry which is preliminary data.</text>
</comment>
<proteinExistence type="inferred from homology"/>
<dbReference type="Pfam" id="PF02635">
    <property type="entry name" value="DsrE"/>
    <property type="match status" value="1"/>
</dbReference>
<gene>
    <name evidence="2" type="ORF">BET10_11170</name>
</gene>
<protein>
    <submittedName>
        <fullName evidence="2">Sulfurtransferase TusC</fullName>
    </submittedName>
</protein>
<name>A0A1S1MRM9_9GAMM</name>
<reference evidence="2 3" key="1">
    <citation type="submission" date="2016-09" db="EMBL/GenBank/DDBJ databases">
        <title>Pseudoalteromonas amylolytica sp. nov., isolated from the surface seawater.</title>
        <authorList>
            <person name="Wu Y.-H."/>
            <person name="Cheng H."/>
            <person name="Jin X.-B."/>
            <person name="Wang C.-S."/>
            <person name="Xu X.-W."/>
        </authorList>
    </citation>
    <scope>NUCLEOTIDE SEQUENCE [LARGE SCALE GENOMIC DNA]</scope>
    <source>
        <strain evidence="2 3">JW1</strain>
    </source>
</reference>
<dbReference type="InterPro" id="IPR017462">
    <property type="entry name" value="Sulphur_relay_TusC/DsrF"/>
</dbReference>
<dbReference type="Gene3D" id="3.40.1260.10">
    <property type="entry name" value="DsrEFH-like"/>
    <property type="match status" value="1"/>
</dbReference>
<dbReference type="PANTHER" id="PTHR38780">
    <property type="entry name" value="PROTEIN TUSC"/>
    <property type="match status" value="1"/>
</dbReference>
<dbReference type="InterPro" id="IPR027396">
    <property type="entry name" value="DsrEFH-like"/>
</dbReference>
<dbReference type="AlphaFoldDB" id="A0A1S1MRM9"/>
<dbReference type="STRING" id="1859457.BET10_11170"/>
<dbReference type="InterPro" id="IPR003787">
    <property type="entry name" value="Sulphur_relay_DsrE/F-like"/>
</dbReference>